<gene>
    <name evidence="2" type="ORF">SAMN02745165_01643</name>
</gene>
<evidence type="ECO:0000256" key="1">
    <source>
        <dbReference type="SAM" id="Phobius"/>
    </source>
</evidence>
<protein>
    <recommendedName>
        <fullName evidence="4">Response regulator receiver domain-containing protein</fullName>
    </recommendedName>
</protein>
<dbReference type="RefSeq" id="WP_072907694.1">
    <property type="nucleotide sequence ID" value="NZ_FQZT01000004.1"/>
</dbReference>
<dbReference type="AlphaFoldDB" id="A0A1M6GR96"/>
<accession>A0A1M6GR96</accession>
<evidence type="ECO:0000313" key="3">
    <source>
        <dbReference type="Proteomes" id="UP000184171"/>
    </source>
</evidence>
<keyword evidence="1" id="KW-1133">Transmembrane helix</keyword>
<proteinExistence type="predicted"/>
<evidence type="ECO:0000313" key="2">
    <source>
        <dbReference type="EMBL" id="SHJ12459.1"/>
    </source>
</evidence>
<dbReference type="InterPro" id="IPR011006">
    <property type="entry name" value="CheY-like_superfamily"/>
</dbReference>
<keyword evidence="3" id="KW-1185">Reference proteome</keyword>
<feature type="transmembrane region" description="Helical" evidence="1">
    <location>
        <begin position="137"/>
        <end position="156"/>
    </location>
</feature>
<name>A0A1M6GR96_MALRU</name>
<dbReference type="Proteomes" id="UP000184171">
    <property type="component" value="Unassembled WGS sequence"/>
</dbReference>
<keyword evidence="1" id="KW-0812">Transmembrane</keyword>
<reference evidence="2 3" key="1">
    <citation type="submission" date="2016-11" db="EMBL/GenBank/DDBJ databases">
        <authorList>
            <person name="Jaros S."/>
            <person name="Januszkiewicz K."/>
            <person name="Wedrychowicz H."/>
        </authorList>
    </citation>
    <scope>NUCLEOTIDE SEQUENCE [LARGE SCALE GENOMIC DNA]</scope>
    <source>
        <strain evidence="2 3">DSM 5091</strain>
    </source>
</reference>
<organism evidence="2 3">
    <name type="scientific">Malonomonas rubra DSM 5091</name>
    <dbReference type="NCBI Taxonomy" id="1122189"/>
    <lineage>
        <taxon>Bacteria</taxon>
        <taxon>Pseudomonadati</taxon>
        <taxon>Thermodesulfobacteriota</taxon>
        <taxon>Desulfuromonadia</taxon>
        <taxon>Desulfuromonadales</taxon>
        <taxon>Geopsychrobacteraceae</taxon>
        <taxon>Malonomonas</taxon>
    </lineage>
</organism>
<evidence type="ECO:0008006" key="4">
    <source>
        <dbReference type="Google" id="ProtNLM"/>
    </source>
</evidence>
<dbReference type="Gene3D" id="3.40.50.2300">
    <property type="match status" value="1"/>
</dbReference>
<sequence>MQGLLIANKNQAERDQLTAVFGEDGYEITATETVADGLEKILDRQVQVIVIAGEYDDQHIAKLVPLLKKCNRHLSIILMTEEISLELLRRIRKEGIFYHAVGEVGADEIRQAVSCAFKTYAANAKAPKTLPLKEKLMYAKSILTTLSLILMSVPAMAADTTKTYTSGILVLLFVGFCALLVVMQLLPAVMNLVGLTKKAMQDSKKSVEASSLQK</sequence>
<feature type="transmembrane region" description="Helical" evidence="1">
    <location>
        <begin position="168"/>
        <end position="195"/>
    </location>
</feature>
<dbReference type="EMBL" id="FQZT01000004">
    <property type="protein sequence ID" value="SHJ12459.1"/>
    <property type="molecule type" value="Genomic_DNA"/>
</dbReference>
<keyword evidence="1" id="KW-0472">Membrane</keyword>
<dbReference type="SUPFAM" id="SSF52172">
    <property type="entry name" value="CheY-like"/>
    <property type="match status" value="1"/>
</dbReference>